<comment type="caution">
    <text evidence="11">The sequence shown here is derived from an EMBL/GenBank/DDBJ whole genome shotgun (WGS) entry which is preliminary data.</text>
</comment>
<comment type="similarity">
    <text evidence="2 9">Belongs to the membrane-bound acyltransferase family.</text>
</comment>
<feature type="transmembrane region" description="Helical" evidence="10">
    <location>
        <begin position="425"/>
        <end position="443"/>
    </location>
</feature>
<feature type="transmembrane region" description="Helical" evidence="10">
    <location>
        <begin position="350"/>
        <end position="372"/>
    </location>
</feature>
<dbReference type="RefSeq" id="WP_005603950.1">
    <property type="nucleotide sequence ID" value="NZ_GG663524.1"/>
</dbReference>
<evidence type="ECO:0000256" key="5">
    <source>
        <dbReference type="ARBA" id="ARBA00022692"/>
    </source>
</evidence>
<dbReference type="HOGENOM" id="CLU_025255_1_3_9"/>
<reference evidence="11 12" key="1">
    <citation type="submission" date="2010-02" db="EMBL/GenBank/DDBJ databases">
        <authorList>
            <person name="Weinstock G."/>
            <person name="Sodergren E."/>
            <person name="Clifton S."/>
            <person name="Fulton L."/>
            <person name="Fulton B."/>
            <person name="Courtney L."/>
            <person name="Fronick C."/>
            <person name="Harrison M."/>
            <person name="Strong C."/>
            <person name="Farmer C."/>
            <person name="Delahaunty K."/>
            <person name="Markovic C."/>
            <person name="Hall O."/>
            <person name="Minx P."/>
            <person name="Tomlinson C."/>
            <person name="Mitreva M."/>
            <person name="Nelson J."/>
            <person name="Hou S."/>
            <person name="Wollam A."/>
            <person name="Pepin K.H."/>
            <person name="Johnson M."/>
            <person name="Bhonagiri V."/>
            <person name="Zhang X."/>
            <person name="Suruliraj S."/>
            <person name="Warren W."/>
            <person name="Chinwalla A."/>
            <person name="Mardis E.R."/>
            <person name="Wilson R.K."/>
        </authorList>
    </citation>
    <scope>NUCLEOTIDE SEQUENCE [LARGE SCALE GENOMIC DNA]</scope>
    <source>
        <strain evidence="11 12">DSM 2876</strain>
    </source>
</reference>
<dbReference type="PIRSF" id="PIRSF500217">
    <property type="entry name" value="AlgI"/>
    <property type="match status" value="1"/>
</dbReference>
<dbReference type="AlphaFoldDB" id="D4S1P7"/>
<keyword evidence="3 9" id="KW-1003">Cell membrane</keyword>
<evidence type="ECO:0000256" key="6">
    <source>
        <dbReference type="ARBA" id="ARBA00022989"/>
    </source>
</evidence>
<feature type="transmembrane region" description="Helical" evidence="10">
    <location>
        <begin position="326"/>
        <end position="343"/>
    </location>
</feature>
<keyword evidence="5 10" id="KW-0812">Transmembrane</keyword>
<feature type="transmembrane region" description="Helical" evidence="10">
    <location>
        <begin position="209"/>
        <end position="231"/>
    </location>
</feature>
<keyword evidence="6 10" id="KW-1133">Transmembrane helix</keyword>
<dbReference type="GO" id="GO:0016746">
    <property type="term" value="F:acyltransferase activity"/>
    <property type="evidence" value="ECO:0007669"/>
    <property type="project" value="UniProtKB-KW"/>
</dbReference>
<keyword evidence="4 9" id="KW-0808">Transferase</keyword>
<keyword evidence="12" id="KW-1185">Reference proteome</keyword>
<evidence type="ECO:0000256" key="7">
    <source>
        <dbReference type="ARBA" id="ARBA00023136"/>
    </source>
</evidence>
<dbReference type="STRING" id="45851.BHV86_08260"/>
<dbReference type="InterPro" id="IPR024194">
    <property type="entry name" value="Ac/AlaTfrase_AlgI/DltB"/>
</dbReference>
<dbReference type="Proteomes" id="UP000006238">
    <property type="component" value="Unassembled WGS sequence"/>
</dbReference>
<dbReference type="GO" id="GO:0005886">
    <property type="term" value="C:plasma membrane"/>
    <property type="evidence" value="ECO:0007669"/>
    <property type="project" value="UniProtKB-SubCell"/>
</dbReference>
<feature type="transmembrane region" description="Helical" evidence="10">
    <location>
        <begin position="74"/>
        <end position="92"/>
    </location>
</feature>
<dbReference type="PIRSF" id="PIRSF016636">
    <property type="entry name" value="AlgI_DltB"/>
    <property type="match status" value="1"/>
</dbReference>
<sequence length="454" mass="51962">MVFSSITFLFCFLPVVLLLYYVCRSIVWKNVILLIASLLFYAWGEPVYVILMILSILFNYYAGREIEAAHKKSSLAFAVIVNLLILGYFKYSGFLVDTVNSIFGTSFVNKRLALPIGISFYTFQAMSYLIDVYRGDSKGQKNVLTFAVYITMFPQLIAGPIVRYQDIENQLNGRTPDADDFREGIPMFVKGFFKKVVLANVIGSLHTQILAMGMSNISAMTAWLGALAYTLQIFNDFSGYSDMAIGLGRMLGFEFPKNFDRPYASGSVTEFWRRWHISLGTWFREYVYIPLGGNRKGVKRQIINLLIVWALTGLWHGAAWNFVIWGLYYGILLIFEKFVYVHLQKRLPKFLNVVITFIVVIIGWVFFFSNNMTEAVSYLKAMFGQSGCSHDGMGGFLLLNNLVMIILAWIPSVFDFKEGKKKSPLKWVLCIMVFLITIAFLVSESYNPFLYFRF</sequence>
<dbReference type="EMBL" id="ABWN01000035">
    <property type="protein sequence ID" value="EFF67795.1"/>
    <property type="molecule type" value="Genomic_DNA"/>
</dbReference>
<feature type="transmembrane region" description="Helical" evidence="10">
    <location>
        <begin position="142"/>
        <end position="162"/>
    </location>
</feature>
<dbReference type="eggNOG" id="COG1696">
    <property type="taxonomic scope" value="Bacteria"/>
</dbReference>
<evidence type="ECO:0000313" key="12">
    <source>
        <dbReference type="Proteomes" id="UP000006238"/>
    </source>
</evidence>
<proteinExistence type="inferred from homology"/>
<dbReference type="InterPro" id="IPR028362">
    <property type="entry name" value="AlgI"/>
</dbReference>
<feature type="transmembrane region" description="Helical" evidence="10">
    <location>
        <begin position="302"/>
        <end position="320"/>
    </location>
</feature>
<evidence type="ECO:0000256" key="4">
    <source>
        <dbReference type="ARBA" id="ARBA00022679"/>
    </source>
</evidence>
<keyword evidence="8 9" id="KW-0012">Acyltransferase</keyword>
<dbReference type="PANTHER" id="PTHR13285">
    <property type="entry name" value="ACYLTRANSFERASE"/>
    <property type="match status" value="1"/>
</dbReference>
<dbReference type="GO" id="GO:0042121">
    <property type="term" value="P:alginic acid biosynthetic process"/>
    <property type="evidence" value="ECO:0007669"/>
    <property type="project" value="InterPro"/>
</dbReference>
<protein>
    <submittedName>
        <fullName evidence="11">MBOAT family protein</fullName>
    </submittedName>
</protein>
<dbReference type="PANTHER" id="PTHR13285:SF23">
    <property type="entry name" value="TEICHOIC ACID D-ALANYLTRANSFERASE"/>
    <property type="match status" value="1"/>
</dbReference>
<dbReference type="InterPro" id="IPR004299">
    <property type="entry name" value="MBOAT_fam"/>
</dbReference>
<comment type="subcellular location">
    <subcellularLocation>
        <location evidence="1">Cell membrane</location>
        <topology evidence="1">Multi-pass membrane protein</topology>
    </subcellularLocation>
</comment>
<organism evidence="11 12">
    <name type="scientific">Eshraghiella crossota DSM 2876</name>
    <dbReference type="NCBI Taxonomy" id="511680"/>
    <lineage>
        <taxon>Bacteria</taxon>
        <taxon>Bacillati</taxon>
        <taxon>Bacillota</taxon>
        <taxon>Clostridia</taxon>
        <taxon>Lachnospirales</taxon>
        <taxon>Lachnospiraceae</taxon>
        <taxon>Eshraghiella</taxon>
    </lineage>
</organism>
<evidence type="ECO:0000256" key="9">
    <source>
        <dbReference type="PIRNR" id="PIRNR016636"/>
    </source>
</evidence>
<feature type="transmembrane region" description="Helical" evidence="10">
    <location>
        <begin position="392"/>
        <end position="413"/>
    </location>
</feature>
<accession>D4S1P7</accession>
<evidence type="ECO:0000256" key="1">
    <source>
        <dbReference type="ARBA" id="ARBA00004651"/>
    </source>
</evidence>
<evidence type="ECO:0000313" key="11">
    <source>
        <dbReference type="EMBL" id="EFF67795.1"/>
    </source>
</evidence>
<dbReference type="Pfam" id="PF03062">
    <property type="entry name" value="MBOAT"/>
    <property type="match status" value="1"/>
</dbReference>
<dbReference type="GeneID" id="98917853"/>
<dbReference type="InterPro" id="IPR051085">
    <property type="entry name" value="MB_O-acyltransferase"/>
</dbReference>
<name>D4S1P7_9FIRM</name>
<evidence type="ECO:0000256" key="3">
    <source>
        <dbReference type="ARBA" id="ARBA00022475"/>
    </source>
</evidence>
<feature type="transmembrane region" description="Helical" evidence="10">
    <location>
        <begin position="40"/>
        <end position="62"/>
    </location>
</feature>
<evidence type="ECO:0000256" key="10">
    <source>
        <dbReference type="SAM" id="Phobius"/>
    </source>
</evidence>
<gene>
    <name evidence="11" type="ORF">BUTYVIB_02019</name>
</gene>
<keyword evidence="7 9" id="KW-0472">Membrane</keyword>
<evidence type="ECO:0000256" key="2">
    <source>
        <dbReference type="ARBA" id="ARBA00010323"/>
    </source>
</evidence>
<feature type="transmembrane region" description="Helical" evidence="10">
    <location>
        <begin position="112"/>
        <end position="130"/>
    </location>
</feature>
<evidence type="ECO:0000256" key="8">
    <source>
        <dbReference type="ARBA" id="ARBA00023315"/>
    </source>
</evidence>